<dbReference type="AlphaFoldDB" id="D0I9W5"/>
<dbReference type="EMBL" id="ADAQ01000012">
    <property type="protein sequence ID" value="EEY71830.1"/>
    <property type="molecule type" value="Genomic_DNA"/>
</dbReference>
<dbReference type="Gene3D" id="3.40.190.10">
    <property type="entry name" value="Periplasmic binding protein-like II"/>
    <property type="match status" value="2"/>
</dbReference>
<dbReference type="Proteomes" id="UP000003604">
    <property type="component" value="Unassembled WGS sequence"/>
</dbReference>
<proteinExistence type="predicted"/>
<sequence length="264" mass="29763">MSVKDSLFYLVCPPKIQVIKLAVLSLMLSNQAVALSLDYLVIQDQSEPLQIQEDGTNHRGIVTDVIRQALNGSEYQLDIYTYPFNRFIAELNKKKQGNWITYGSPAWGGMQAANLSETPLLDVSHSILSHSGTGFSYRTPEDLQGKIVVLLFGFHYPGLNKYIKKGAVSDVRVKNYDSAFRVVDRLKDVGGFIEMDLRLKYHLKRLGFTHGEYILHPIDNLIPTYSIHLAYSPGIDPALKRFVDARLVQMRNSGELAEIIGKYL</sequence>
<evidence type="ECO:0000313" key="2">
    <source>
        <dbReference type="EMBL" id="EEY71830.1"/>
    </source>
</evidence>
<comment type="caution">
    <text evidence="2">The sequence shown here is derived from an EMBL/GenBank/DDBJ whole genome shotgun (WGS) entry which is preliminary data.</text>
</comment>
<gene>
    <name evidence="2" type="ORF">VHA_002252</name>
</gene>
<accession>D0I9W5</accession>
<dbReference type="SUPFAM" id="SSF53850">
    <property type="entry name" value="Periplasmic binding protein-like II"/>
    <property type="match status" value="1"/>
</dbReference>
<organism evidence="2 3">
    <name type="scientific">Grimontia hollisae CIP 101886</name>
    <dbReference type="NCBI Taxonomy" id="675812"/>
    <lineage>
        <taxon>Bacteria</taxon>
        <taxon>Pseudomonadati</taxon>
        <taxon>Pseudomonadota</taxon>
        <taxon>Gammaproteobacteria</taxon>
        <taxon>Vibrionales</taxon>
        <taxon>Vibrionaceae</taxon>
        <taxon>Grimontia</taxon>
    </lineage>
</organism>
<keyword evidence="3" id="KW-1185">Reference proteome</keyword>
<keyword evidence="1" id="KW-0732">Signal</keyword>
<dbReference type="eggNOG" id="COG0834">
    <property type="taxonomic scope" value="Bacteria"/>
</dbReference>
<feature type="signal peptide" evidence="1">
    <location>
        <begin position="1"/>
        <end position="34"/>
    </location>
</feature>
<dbReference type="OrthoDB" id="6194758at2"/>
<protein>
    <submittedName>
        <fullName evidence="2">ABC-type amino acid transport/signal transduction system</fullName>
    </submittedName>
</protein>
<feature type="chain" id="PRO_5003009020" evidence="1">
    <location>
        <begin position="35"/>
        <end position="264"/>
    </location>
</feature>
<evidence type="ECO:0000313" key="3">
    <source>
        <dbReference type="Proteomes" id="UP000003604"/>
    </source>
</evidence>
<evidence type="ECO:0000256" key="1">
    <source>
        <dbReference type="SAM" id="SignalP"/>
    </source>
</evidence>
<name>D0I9W5_GRIHO</name>
<reference evidence="2 3" key="1">
    <citation type="submission" date="2009-10" db="EMBL/GenBank/DDBJ databases">
        <authorList>
            <consortium name="Los Alamos National Laboratory (LANL)"/>
            <consortium name="National Microbial Pathogen Data Resource (NMPDR)"/>
            <person name="Saunders E.H."/>
            <person name="Munk A.C."/>
            <person name="Tapia R."/>
            <person name="Green L."/>
            <person name="Rogers Y."/>
            <person name="Detter J.C."/>
            <person name="Bruce D."/>
            <person name="Brettin T.S."/>
            <person name="Colwell R.R."/>
            <person name="Huq A."/>
            <person name="Grim C.J."/>
            <person name="Hasan N.A."/>
            <person name="Bartels D."/>
            <person name="Vonstein V."/>
        </authorList>
    </citation>
    <scope>NUCLEOTIDE SEQUENCE [LARGE SCALE GENOMIC DNA]</scope>
    <source>
        <strain evidence="2 3">CIP 101886</strain>
    </source>
</reference>